<protein>
    <submittedName>
        <fullName evidence="1">Uncharacterized protein</fullName>
    </submittedName>
</protein>
<name>A0A974C484_XENLA</name>
<evidence type="ECO:0000313" key="1">
    <source>
        <dbReference type="EMBL" id="OCT65886.1"/>
    </source>
</evidence>
<organism evidence="1 2">
    <name type="scientific">Xenopus laevis</name>
    <name type="common">African clawed frog</name>
    <dbReference type="NCBI Taxonomy" id="8355"/>
    <lineage>
        <taxon>Eukaryota</taxon>
        <taxon>Metazoa</taxon>
        <taxon>Chordata</taxon>
        <taxon>Craniata</taxon>
        <taxon>Vertebrata</taxon>
        <taxon>Euteleostomi</taxon>
        <taxon>Amphibia</taxon>
        <taxon>Batrachia</taxon>
        <taxon>Anura</taxon>
        <taxon>Pipoidea</taxon>
        <taxon>Pipidae</taxon>
        <taxon>Xenopodinae</taxon>
        <taxon>Xenopus</taxon>
        <taxon>Xenopus</taxon>
    </lineage>
</organism>
<sequence>MPELCFIYTQVSVSHVTQTTSLSISSILRDQVQTRQAEHWGENPPYIKTLPLLLHSLPGPSYGCQKKKLGVGCGQRGGCGSGRGLFGRGAWGEWWTLSDSLCYHYSQFLSIFYIRMFVQRMFITLVYIRFCYLCKKCSILQSISFDLALAWIGFNCGNHTLDLTCRC</sequence>
<accession>A0A974C484</accession>
<dbReference type="EMBL" id="CM004481">
    <property type="protein sequence ID" value="OCT65886.1"/>
    <property type="molecule type" value="Genomic_DNA"/>
</dbReference>
<dbReference type="Proteomes" id="UP000694892">
    <property type="component" value="Chromosome 8S"/>
</dbReference>
<evidence type="ECO:0000313" key="2">
    <source>
        <dbReference type="Proteomes" id="UP000694892"/>
    </source>
</evidence>
<gene>
    <name evidence="1" type="ORF">XELAEV_18042136mg</name>
</gene>
<proteinExistence type="predicted"/>
<reference evidence="2" key="1">
    <citation type="journal article" date="2016" name="Nature">
        <title>Genome evolution in the allotetraploid frog Xenopus laevis.</title>
        <authorList>
            <person name="Session A.M."/>
            <person name="Uno Y."/>
            <person name="Kwon T."/>
            <person name="Chapman J.A."/>
            <person name="Toyoda A."/>
            <person name="Takahashi S."/>
            <person name="Fukui A."/>
            <person name="Hikosaka A."/>
            <person name="Suzuki A."/>
            <person name="Kondo M."/>
            <person name="van Heeringen S.J."/>
            <person name="Quigley I."/>
            <person name="Heinz S."/>
            <person name="Ogino H."/>
            <person name="Ochi H."/>
            <person name="Hellsten U."/>
            <person name="Lyons J.B."/>
            <person name="Simakov O."/>
            <person name="Putnam N."/>
            <person name="Stites J."/>
            <person name="Kuroki Y."/>
            <person name="Tanaka T."/>
            <person name="Michiue T."/>
            <person name="Watanabe M."/>
            <person name="Bogdanovic O."/>
            <person name="Lister R."/>
            <person name="Georgiou G."/>
            <person name="Paranjpe S.S."/>
            <person name="van Kruijsbergen I."/>
            <person name="Shu S."/>
            <person name="Carlson J."/>
            <person name="Kinoshita T."/>
            <person name="Ohta Y."/>
            <person name="Mawaribuchi S."/>
            <person name="Jenkins J."/>
            <person name="Grimwood J."/>
            <person name="Schmutz J."/>
            <person name="Mitros T."/>
            <person name="Mozaffari S.V."/>
            <person name="Suzuki Y."/>
            <person name="Haramoto Y."/>
            <person name="Yamamoto T.S."/>
            <person name="Takagi C."/>
            <person name="Heald R."/>
            <person name="Miller K."/>
            <person name="Haudenschild C."/>
            <person name="Kitzman J."/>
            <person name="Nakayama T."/>
            <person name="Izutsu Y."/>
            <person name="Robert J."/>
            <person name="Fortriede J."/>
            <person name="Burns K."/>
            <person name="Lotay V."/>
            <person name="Karimi K."/>
            <person name="Yasuoka Y."/>
            <person name="Dichmann D.S."/>
            <person name="Flajnik M.F."/>
            <person name="Houston D.W."/>
            <person name="Shendure J."/>
            <person name="DuPasquier L."/>
            <person name="Vize P.D."/>
            <person name="Zorn A.M."/>
            <person name="Ito M."/>
            <person name="Marcotte E.M."/>
            <person name="Wallingford J.B."/>
            <person name="Ito Y."/>
            <person name="Asashima M."/>
            <person name="Ueno N."/>
            <person name="Matsuda Y."/>
            <person name="Veenstra G.J."/>
            <person name="Fujiyama A."/>
            <person name="Harland R.M."/>
            <person name="Taira M."/>
            <person name="Rokhsar D.S."/>
        </authorList>
    </citation>
    <scope>NUCLEOTIDE SEQUENCE [LARGE SCALE GENOMIC DNA]</scope>
    <source>
        <strain evidence="2">J</strain>
    </source>
</reference>
<dbReference type="AlphaFoldDB" id="A0A974C484"/>